<evidence type="ECO:0000256" key="1">
    <source>
        <dbReference type="ARBA" id="ARBA00022574"/>
    </source>
</evidence>
<dbReference type="GeneID" id="14904064"/>
<evidence type="ECO:0000313" key="6">
    <source>
        <dbReference type="Proteomes" id="UP000008983"/>
    </source>
</evidence>
<dbReference type="AlphaFoldDB" id="G0R3H0"/>
<keyword evidence="5" id="KW-0808">Transferase</keyword>
<evidence type="ECO:0000256" key="2">
    <source>
        <dbReference type="ARBA" id="ARBA00022737"/>
    </source>
</evidence>
<dbReference type="eggNOG" id="KOG1407">
    <property type="taxonomic scope" value="Eukaryota"/>
</dbReference>
<reference evidence="5 6" key="1">
    <citation type="submission" date="2011-07" db="EMBL/GenBank/DDBJ databases">
        <authorList>
            <person name="Coyne R."/>
            <person name="Brami D."/>
            <person name="Johnson J."/>
            <person name="Hostetler J."/>
            <person name="Hannick L."/>
            <person name="Clark T."/>
            <person name="Cassidy-Hanley D."/>
            <person name="Inman J."/>
        </authorList>
    </citation>
    <scope>NUCLEOTIDE SEQUENCE [LARGE SCALE GENOMIC DNA]</scope>
    <source>
        <strain evidence="5 6">G5</strain>
    </source>
</reference>
<proteinExistence type="inferred from homology"/>
<dbReference type="PANTHER" id="PTHR22839">
    <property type="entry name" value="THO COMPLEX SUBUNIT 3 THO3"/>
    <property type="match status" value="1"/>
</dbReference>
<dbReference type="EMBL" id="GL984303">
    <property type="protein sequence ID" value="EGR27959.1"/>
    <property type="molecule type" value="Genomic_DNA"/>
</dbReference>
<dbReference type="SMART" id="SM00320">
    <property type="entry name" value="WD40"/>
    <property type="match status" value="6"/>
</dbReference>
<accession>G0R3H0</accession>
<keyword evidence="5" id="KW-0012">Acyltransferase</keyword>
<dbReference type="Pfam" id="PF00400">
    <property type="entry name" value="WD40"/>
    <property type="match status" value="2"/>
</dbReference>
<dbReference type="PROSITE" id="PS50294">
    <property type="entry name" value="WD_REPEATS_REGION"/>
    <property type="match status" value="1"/>
</dbReference>
<dbReference type="InterPro" id="IPR015943">
    <property type="entry name" value="WD40/YVTN_repeat-like_dom_sf"/>
</dbReference>
<dbReference type="OrthoDB" id="310488at2759"/>
<dbReference type="InterPro" id="IPR001680">
    <property type="entry name" value="WD40_rpt"/>
</dbReference>
<feature type="repeat" description="WD" evidence="4">
    <location>
        <begin position="221"/>
        <end position="262"/>
    </location>
</feature>
<comment type="similarity">
    <text evidence="3">Belongs to the THOC3 family.</text>
</comment>
<dbReference type="RefSeq" id="XP_004027304.1">
    <property type="nucleotide sequence ID" value="XM_004027255.1"/>
</dbReference>
<gene>
    <name evidence="5" type="ORF">IMG5_185420</name>
</gene>
<evidence type="ECO:0000313" key="5">
    <source>
        <dbReference type="EMBL" id="EGR27959.1"/>
    </source>
</evidence>
<dbReference type="InterPro" id="IPR040132">
    <property type="entry name" value="Tex1/THOC3"/>
</dbReference>
<feature type="non-terminal residue" evidence="5">
    <location>
        <position position="1"/>
    </location>
</feature>
<dbReference type="InterPro" id="IPR036322">
    <property type="entry name" value="WD40_repeat_dom_sf"/>
</dbReference>
<name>G0R3H0_ICHMU</name>
<keyword evidence="6" id="KW-1185">Reference proteome</keyword>
<keyword evidence="1 4" id="KW-0853">WD repeat</keyword>
<dbReference type="InParanoid" id="G0R3H0"/>
<organism evidence="5 6">
    <name type="scientific">Ichthyophthirius multifiliis</name>
    <name type="common">White spot disease agent</name>
    <name type="synonym">Ich</name>
    <dbReference type="NCBI Taxonomy" id="5932"/>
    <lineage>
        <taxon>Eukaryota</taxon>
        <taxon>Sar</taxon>
        <taxon>Alveolata</taxon>
        <taxon>Ciliophora</taxon>
        <taxon>Intramacronucleata</taxon>
        <taxon>Oligohymenophorea</taxon>
        <taxon>Hymenostomatida</taxon>
        <taxon>Ophryoglenina</taxon>
        <taxon>Ichthyophthirius</taxon>
    </lineage>
</organism>
<dbReference type="GO" id="GO:0006406">
    <property type="term" value="P:mRNA export from nucleus"/>
    <property type="evidence" value="ECO:0007669"/>
    <property type="project" value="InterPro"/>
</dbReference>
<dbReference type="EC" id="2.3.1.48" evidence="5"/>
<dbReference type="Proteomes" id="UP000008983">
    <property type="component" value="Unassembled WGS sequence"/>
</dbReference>
<dbReference type="OMA" id="WNADGRH"/>
<dbReference type="STRING" id="857967.G0R3H0"/>
<keyword evidence="2" id="KW-0677">Repeat</keyword>
<dbReference type="SUPFAM" id="SSF50978">
    <property type="entry name" value="WD40 repeat-like"/>
    <property type="match status" value="1"/>
</dbReference>
<dbReference type="GO" id="GO:0061733">
    <property type="term" value="F:protein-lysine-acetyltransferase activity"/>
    <property type="evidence" value="ECO:0007669"/>
    <property type="project" value="UniProtKB-EC"/>
</dbReference>
<dbReference type="GO" id="GO:0000445">
    <property type="term" value="C:THO complex part of transcription export complex"/>
    <property type="evidence" value="ECO:0007669"/>
    <property type="project" value="TreeGrafter"/>
</dbReference>
<dbReference type="PANTHER" id="PTHR22839:SF0">
    <property type="entry name" value="THO COMPLEX SUBUNIT 3"/>
    <property type="match status" value="1"/>
</dbReference>
<evidence type="ECO:0000256" key="3">
    <source>
        <dbReference type="ARBA" id="ARBA00046343"/>
    </source>
</evidence>
<protein>
    <submittedName>
        <fullName evidence="5">Tho complex 3, putative</fullName>
        <ecNumber evidence="5">2.3.1.48</ecNumber>
    </submittedName>
</protein>
<dbReference type="PROSITE" id="PS50082">
    <property type="entry name" value="WD_REPEATS_2"/>
    <property type="match status" value="1"/>
</dbReference>
<dbReference type="Gene3D" id="2.130.10.10">
    <property type="entry name" value="YVTN repeat-like/Quinoprotein amine dehydrogenase"/>
    <property type="match status" value="2"/>
</dbReference>
<evidence type="ECO:0000256" key="4">
    <source>
        <dbReference type="PROSITE-ProRule" id="PRU00221"/>
    </source>
</evidence>
<sequence length="343" mass="39795">EQYRQKIQINTQMQYSEDKQQQQNTKPDQFFQQFKNKSVQNTYRKSEQCIGWNSTGQLIATAQNKIRLFKLDRTNFNFDIEKNEQKGHDASTIDNLQWHPQNPEVLTYITKQPYLYIWDIRDKNVKKINNIQSENLNVCYSQDGNIIALCNRDNKLQYYDVRKDDIIYQQAFEMDINELQWDPTGSIIIIAGSLNGAGTIRVQDGKNFTKNTNDLLDNIQSECHSMKILSLAIDPKGKYFATGSSDTLIGLWDLDEITMIQTYAQSDSAIKKLSFSFDGQYLASLSNDKNIFIYNCQQNTVASTIEKEQPQNNLQWNPNQYILAYLGDDKVENEGNLKLYGQF</sequence>